<feature type="region of interest" description="Disordered" evidence="1">
    <location>
        <begin position="1"/>
        <end position="33"/>
    </location>
</feature>
<evidence type="ECO:0000256" key="1">
    <source>
        <dbReference type="SAM" id="MobiDB-lite"/>
    </source>
</evidence>
<protein>
    <submittedName>
        <fullName evidence="3">Uncharacterized protein</fullName>
    </submittedName>
</protein>
<proteinExistence type="predicted"/>
<dbReference type="WBParaSite" id="PSAMB.scaffold1875size27024.g15386.t1">
    <property type="protein sequence ID" value="PSAMB.scaffold1875size27024.g15386.t1"/>
    <property type="gene ID" value="PSAMB.scaffold1875size27024.g15386"/>
</dbReference>
<reference evidence="3" key="1">
    <citation type="submission" date="2022-11" db="UniProtKB">
        <authorList>
            <consortium name="WormBaseParasite"/>
        </authorList>
    </citation>
    <scope>IDENTIFICATION</scope>
</reference>
<keyword evidence="2" id="KW-1185">Reference proteome</keyword>
<organism evidence="2 3">
    <name type="scientific">Plectus sambesii</name>
    <dbReference type="NCBI Taxonomy" id="2011161"/>
    <lineage>
        <taxon>Eukaryota</taxon>
        <taxon>Metazoa</taxon>
        <taxon>Ecdysozoa</taxon>
        <taxon>Nematoda</taxon>
        <taxon>Chromadorea</taxon>
        <taxon>Plectida</taxon>
        <taxon>Plectina</taxon>
        <taxon>Plectoidea</taxon>
        <taxon>Plectidae</taxon>
        <taxon>Plectus</taxon>
    </lineage>
</organism>
<evidence type="ECO:0000313" key="2">
    <source>
        <dbReference type="Proteomes" id="UP000887566"/>
    </source>
</evidence>
<sequence>MRHRTSHIANYYQPTRVDRRRQQQRLPDASAILSSPPLARVPVALSDRIETKTGALVRDERHGQAPSICGGADGRLAAEMTVRVRQMNRLYAGRGGLSDGPTARQPVSLRLL</sequence>
<dbReference type="AlphaFoldDB" id="A0A914VDX5"/>
<evidence type="ECO:0000313" key="3">
    <source>
        <dbReference type="WBParaSite" id="PSAMB.scaffold1875size27024.g15386.t1"/>
    </source>
</evidence>
<accession>A0A914VDX5</accession>
<feature type="region of interest" description="Disordered" evidence="1">
    <location>
        <begin position="92"/>
        <end position="112"/>
    </location>
</feature>
<name>A0A914VDX5_9BILA</name>
<dbReference type="Proteomes" id="UP000887566">
    <property type="component" value="Unplaced"/>
</dbReference>